<evidence type="ECO:0000313" key="2">
    <source>
        <dbReference type="EMBL" id="RKK10873.1"/>
    </source>
</evidence>
<gene>
    <name evidence="2" type="ORF">BFJ65_g14868</name>
</gene>
<dbReference type="Proteomes" id="UP000270866">
    <property type="component" value="Unassembled WGS sequence"/>
</dbReference>
<feature type="compositionally biased region" description="Basic and acidic residues" evidence="1">
    <location>
        <begin position="1"/>
        <end position="11"/>
    </location>
</feature>
<dbReference type="AlphaFoldDB" id="A0A3L6N3C8"/>
<dbReference type="EMBL" id="MRCU01000010">
    <property type="protein sequence ID" value="RKK10873.1"/>
    <property type="molecule type" value="Genomic_DNA"/>
</dbReference>
<accession>A0A3L6N3C8</accession>
<protein>
    <submittedName>
        <fullName evidence="2">Uncharacterized protein</fullName>
    </submittedName>
</protein>
<name>A0A3L6N3C8_FUSOX</name>
<feature type="region of interest" description="Disordered" evidence="1">
    <location>
        <begin position="1"/>
        <end position="54"/>
    </location>
</feature>
<organism evidence="2 3">
    <name type="scientific">Fusarium oxysporum f. sp. cepae</name>
    <dbReference type="NCBI Taxonomy" id="396571"/>
    <lineage>
        <taxon>Eukaryota</taxon>
        <taxon>Fungi</taxon>
        <taxon>Dikarya</taxon>
        <taxon>Ascomycota</taxon>
        <taxon>Pezizomycotina</taxon>
        <taxon>Sordariomycetes</taxon>
        <taxon>Hypocreomycetidae</taxon>
        <taxon>Hypocreales</taxon>
        <taxon>Nectriaceae</taxon>
        <taxon>Fusarium</taxon>
        <taxon>Fusarium oxysporum species complex</taxon>
    </lineage>
</organism>
<evidence type="ECO:0000256" key="1">
    <source>
        <dbReference type="SAM" id="MobiDB-lite"/>
    </source>
</evidence>
<proteinExistence type="predicted"/>
<reference evidence="2 3" key="1">
    <citation type="journal article" date="2018" name="Sci. Rep.">
        <title>Characterisation of pathogen-specific regions and novel effector candidates in Fusarium oxysporum f. sp. cepae.</title>
        <authorList>
            <person name="Armitage A.D."/>
            <person name="Taylor A."/>
            <person name="Sobczyk M.K."/>
            <person name="Baxter L."/>
            <person name="Greenfield B.P."/>
            <person name="Bates H.J."/>
            <person name="Wilson F."/>
            <person name="Jackson A.C."/>
            <person name="Ott S."/>
            <person name="Harrison R.J."/>
            <person name="Clarkson J.P."/>
        </authorList>
    </citation>
    <scope>NUCLEOTIDE SEQUENCE [LARGE SCALE GENOMIC DNA]</scope>
    <source>
        <strain evidence="2 3">FoC_Fus2</strain>
    </source>
</reference>
<sequence length="54" mass="6070">MAEEDEKRYSDEADDANDKEDRDDGAYEPPKSLEKIAFVPRKKHGQGAGWDDGS</sequence>
<comment type="caution">
    <text evidence="2">The sequence shown here is derived from an EMBL/GenBank/DDBJ whole genome shotgun (WGS) entry which is preliminary data.</text>
</comment>
<evidence type="ECO:0000313" key="3">
    <source>
        <dbReference type="Proteomes" id="UP000270866"/>
    </source>
</evidence>